<evidence type="ECO:0000313" key="2">
    <source>
        <dbReference type="EMBL" id="OAX43890.1"/>
    </source>
</evidence>
<dbReference type="AlphaFoldDB" id="A0A1B7NGF6"/>
<organism evidence="2 3">
    <name type="scientific">Rhizopogon vinicolor AM-OR11-026</name>
    <dbReference type="NCBI Taxonomy" id="1314800"/>
    <lineage>
        <taxon>Eukaryota</taxon>
        <taxon>Fungi</taxon>
        <taxon>Dikarya</taxon>
        <taxon>Basidiomycota</taxon>
        <taxon>Agaricomycotina</taxon>
        <taxon>Agaricomycetes</taxon>
        <taxon>Agaricomycetidae</taxon>
        <taxon>Boletales</taxon>
        <taxon>Suillineae</taxon>
        <taxon>Rhizopogonaceae</taxon>
        <taxon>Rhizopogon</taxon>
    </lineage>
</organism>
<accession>A0A1B7NGF6</accession>
<feature type="compositionally biased region" description="Basic and acidic residues" evidence="1">
    <location>
        <begin position="31"/>
        <end position="43"/>
    </location>
</feature>
<dbReference type="EMBL" id="KV448131">
    <property type="protein sequence ID" value="OAX43890.1"/>
    <property type="molecule type" value="Genomic_DNA"/>
</dbReference>
<feature type="compositionally biased region" description="Basic and acidic residues" evidence="1">
    <location>
        <begin position="201"/>
        <end position="283"/>
    </location>
</feature>
<evidence type="ECO:0000256" key="1">
    <source>
        <dbReference type="SAM" id="MobiDB-lite"/>
    </source>
</evidence>
<reference evidence="2 3" key="1">
    <citation type="submission" date="2016-06" db="EMBL/GenBank/DDBJ databases">
        <title>Comparative genomics of the ectomycorrhizal sister species Rhizopogon vinicolor and Rhizopogon vesiculosus (Basidiomycota: Boletales) reveals a divergence of the mating type B locus.</title>
        <authorList>
            <consortium name="DOE Joint Genome Institute"/>
            <person name="Mujic A.B."/>
            <person name="Kuo A."/>
            <person name="Tritt A."/>
            <person name="Lipzen A."/>
            <person name="Chen C."/>
            <person name="Johnson J."/>
            <person name="Sharma A."/>
            <person name="Barry K."/>
            <person name="Grigoriev I.V."/>
            <person name="Spatafora J.W."/>
        </authorList>
    </citation>
    <scope>NUCLEOTIDE SEQUENCE [LARGE SCALE GENOMIC DNA]</scope>
    <source>
        <strain evidence="2 3">AM-OR11-026</strain>
    </source>
</reference>
<feature type="compositionally biased region" description="Low complexity" evidence="1">
    <location>
        <begin position="185"/>
        <end position="196"/>
    </location>
</feature>
<protein>
    <submittedName>
        <fullName evidence="2">Uncharacterized protein</fullName>
    </submittedName>
</protein>
<dbReference type="Proteomes" id="UP000092154">
    <property type="component" value="Unassembled WGS sequence"/>
</dbReference>
<feature type="compositionally biased region" description="Basic and acidic residues" evidence="1">
    <location>
        <begin position="1"/>
        <end position="12"/>
    </location>
</feature>
<evidence type="ECO:0000313" key="3">
    <source>
        <dbReference type="Proteomes" id="UP000092154"/>
    </source>
</evidence>
<dbReference type="OrthoDB" id="3240950at2759"/>
<feature type="region of interest" description="Disordered" evidence="1">
    <location>
        <begin position="1"/>
        <end position="82"/>
    </location>
</feature>
<keyword evidence="3" id="KW-1185">Reference proteome</keyword>
<feature type="region of interest" description="Disordered" evidence="1">
    <location>
        <begin position="135"/>
        <end position="308"/>
    </location>
</feature>
<dbReference type="InParanoid" id="A0A1B7NGF6"/>
<feature type="compositionally biased region" description="Basic and acidic residues" evidence="1">
    <location>
        <begin position="150"/>
        <end position="171"/>
    </location>
</feature>
<name>A0A1B7NGF6_9AGAM</name>
<proteinExistence type="predicted"/>
<sequence length="308" mass="35943">MRDGSSRGDAFRHGSISGHHLPDDPVVTHIGRSDDSGSDHTIEAPRTPIPSHSSARMAPPHQSLAGGYVGKSPTNIYADGGHHEMRPMRHEAIYPSSRPPHSGGQGPIYYIIPGGMSVIFQDEYGNEVARVGDFNGRPAQRPAPYVVQDNHGRDVYRYDGDHERPHRHGEPRVVPVDPNHHSSRPPRSYSSQGYYSTPSHRHNDGYYHQHRSRGDRDRDHYRDEYRDRGYRDRGYRDREYQGREYKDREYRDREYRARDHRDRHHQDRDYRRRDDWRPEDHPRGSHPAMQRPNSSHTTSSRHENQFSQ</sequence>
<gene>
    <name evidence="2" type="ORF">K503DRAFT_18052</name>
</gene>